<keyword evidence="10" id="KW-0411">Iron-sulfur</keyword>
<dbReference type="GO" id="GO:0005829">
    <property type="term" value="C:cytosol"/>
    <property type="evidence" value="ECO:0007669"/>
    <property type="project" value="TreeGrafter"/>
</dbReference>
<dbReference type="PANTHER" id="PTHR30573">
    <property type="entry name" value="QUINOLINATE SYNTHETASE A"/>
    <property type="match status" value="1"/>
</dbReference>
<dbReference type="GO" id="GO:0051539">
    <property type="term" value="F:4 iron, 4 sulfur cluster binding"/>
    <property type="evidence" value="ECO:0007669"/>
    <property type="project" value="UniProtKB-KW"/>
</dbReference>
<keyword evidence="7 14" id="KW-0808">Transferase</keyword>
<dbReference type="EC" id="2.5.1.72" evidence="4 13"/>
<evidence type="ECO:0000256" key="13">
    <source>
        <dbReference type="NCBIfam" id="TIGR00550"/>
    </source>
</evidence>
<evidence type="ECO:0000256" key="3">
    <source>
        <dbReference type="ARBA" id="ARBA00005065"/>
    </source>
</evidence>
<dbReference type="GO" id="GO:0008987">
    <property type="term" value="F:quinolinate synthetase A activity"/>
    <property type="evidence" value="ECO:0007669"/>
    <property type="project" value="UniProtKB-UniRule"/>
</dbReference>
<evidence type="ECO:0000256" key="1">
    <source>
        <dbReference type="ARBA" id="ARBA00001966"/>
    </source>
</evidence>
<dbReference type="InterPro" id="IPR036094">
    <property type="entry name" value="NadA_sf"/>
</dbReference>
<organism evidence="14 15">
    <name type="scientific">Megamonas hypermegale</name>
    <dbReference type="NCBI Taxonomy" id="158847"/>
    <lineage>
        <taxon>Bacteria</taxon>
        <taxon>Bacillati</taxon>
        <taxon>Bacillota</taxon>
        <taxon>Negativicutes</taxon>
        <taxon>Selenomonadales</taxon>
        <taxon>Selenomonadaceae</taxon>
        <taxon>Megamonas</taxon>
    </lineage>
</organism>
<keyword evidence="8" id="KW-0479">Metal-binding</keyword>
<dbReference type="AlphaFoldDB" id="A0A378NWK5"/>
<sequence length="302" mass="33710">MLSLKKEVEQLKKEKNAVIFAHYYVPDDVQGVADYIGDSFYLSKIAKNIDADLIVFAGVSFMGESAKILNPKKKVLLPDRYADCAMAHMASVAKVKKMREQVEDLAVVCYINSTAELKAVSDFCVTSSNAVEIVKKLSNKNIFFIPDGNLGAYVASKVPEKNIICNDGYCPIHRKISVNLVIETKRAHPNALFLVHPECSEEVTNLADFVGSTSEIIKFATNSEAKEFIIGTENGVMYELKQKNPDKLFLPAIPRQYCDDMKKVTLAKVKDSLVNEKYVVEVDEELSIKAMKPLEKMLELAK</sequence>
<evidence type="ECO:0000256" key="10">
    <source>
        <dbReference type="ARBA" id="ARBA00023014"/>
    </source>
</evidence>
<dbReference type="NCBIfam" id="TIGR00550">
    <property type="entry name" value="nadA"/>
    <property type="match status" value="1"/>
</dbReference>
<dbReference type="SUPFAM" id="SSF142754">
    <property type="entry name" value="NadA-like"/>
    <property type="match status" value="1"/>
</dbReference>
<comment type="cofactor">
    <cofactor evidence="1">
        <name>[4Fe-4S] cluster</name>
        <dbReference type="ChEBI" id="CHEBI:49883"/>
    </cofactor>
</comment>
<evidence type="ECO:0000256" key="5">
    <source>
        <dbReference type="ARBA" id="ARBA00022485"/>
    </source>
</evidence>
<dbReference type="Pfam" id="PF02445">
    <property type="entry name" value="NadA"/>
    <property type="match status" value="1"/>
</dbReference>
<comment type="function">
    <text evidence="2">Catalyzes the condensation of iminoaspartate with dihydroxyacetone phosphate to form quinolinate.</text>
</comment>
<evidence type="ECO:0000256" key="4">
    <source>
        <dbReference type="ARBA" id="ARBA00012669"/>
    </source>
</evidence>
<evidence type="ECO:0000256" key="9">
    <source>
        <dbReference type="ARBA" id="ARBA00023004"/>
    </source>
</evidence>
<evidence type="ECO:0000256" key="7">
    <source>
        <dbReference type="ARBA" id="ARBA00022679"/>
    </source>
</evidence>
<keyword evidence="9" id="KW-0408">Iron</keyword>
<evidence type="ECO:0000256" key="11">
    <source>
        <dbReference type="ARBA" id="ARBA00050125"/>
    </source>
</evidence>
<accession>A0A378NWK5</accession>
<dbReference type="GO" id="GO:0046872">
    <property type="term" value="F:metal ion binding"/>
    <property type="evidence" value="ECO:0007669"/>
    <property type="project" value="UniProtKB-KW"/>
</dbReference>
<evidence type="ECO:0000256" key="12">
    <source>
        <dbReference type="ARBA" id="ARBA00073059"/>
    </source>
</evidence>
<proteinExistence type="predicted"/>
<evidence type="ECO:0000256" key="2">
    <source>
        <dbReference type="ARBA" id="ARBA00003791"/>
    </source>
</evidence>
<evidence type="ECO:0000313" key="14">
    <source>
        <dbReference type="EMBL" id="STY72337.1"/>
    </source>
</evidence>
<dbReference type="GO" id="GO:0034628">
    <property type="term" value="P:'de novo' NAD+ biosynthetic process from L-aspartate"/>
    <property type="evidence" value="ECO:0007669"/>
    <property type="project" value="TreeGrafter"/>
</dbReference>
<evidence type="ECO:0000313" key="15">
    <source>
        <dbReference type="Proteomes" id="UP000255234"/>
    </source>
</evidence>
<dbReference type="FunFam" id="3.40.50.10800:FF:000001">
    <property type="entry name" value="Quinolinate synthase A"/>
    <property type="match status" value="1"/>
</dbReference>
<dbReference type="NCBIfam" id="NF006878">
    <property type="entry name" value="PRK09375.1-2"/>
    <property type="match status" value="1"/>
</dbReference>
<dbReference type="RefSeq" id="WP_115152350.1">
    <property type="nucleotide sequence ID" value="NZ_UGPP01000001.1"/>
</dbReference>
<keyword evidence="5" id="KW-0004">4Fe-4S</keyword>
<gene>
    <name evidence="14" type="primary">nadA</name>
    <name evidence="14" type="ORF">NCTC10571_02530</name>
</gene>
<reference evidence="14 15" key="1">
    <citation type="submission" date="2018-06" db="EMBL/GenBank/DDBJ databases">
        <authorList>
            <consortium name="Pathogen Informatics"/>
            <person name="Doyle S."/>
        </authorList>
    </citation>
    <scope>NUCLEOTIDE SEQUENCE [LARGE SCALE GENOMIC DNA]</scope>
    <source>
        <strain evidence="14 15">NCTC10571</strain>
    </source>
</reference>
<dbReference type="InterPro" id="IPR003473">
    <property type="entry name" value="NadA"/>
</dbReference>
<evidence type="ECO:0000256" key="8">
    <source>
        <dbReference type="ARBA" id="ARBA00022723"/>
    </source>
</evidence>
<dbReference type="UniPathway" id="UPA00253">
    <property type="reaction ID" value="UER00327"/>
</dbReference>
<dbReference type="Proteomes" id="UP000255234">
    <property type="component" value="Unassembled WGS sequence"/>
</dbReference>
<evidence type="ECO:0000256" key="6">
    <source>
        <dbReference type="ARBA" id="ARBA00022642"/>
    </source>
</evidence>
<protein>
    <recommendedName>
        <fullName evidence="12 13">Quinolinate synthase</fullName>
        <ecNumber evidence="4 13">2.5.1.72</ecNumber>
    </recommendedName>
</protein>
<dbReference type="Gene3D" id="3.40.50.10800">
    <property type="entry name" value="NadA-like"/>
    <property type="match status" value="3"/>
</dbReference>
<dbReference type="PANTHER" id="PTHR30573:SF0">
    <property type="entry name" value="QUINOLINATE SYNTHASE, CHLOROPLASTIC"/>
    <property type="match status" value="1"/>
</dbReference>
<comment type="catalytic activity">
    <reaction evidence="11">
        <text>iminosuccinate + dihydroxyacetone phosphate = quinolinate + phosphate + 2 H2O + H(+)</text>
        <dbReference type="Rhea" id="RHEA:25888"/>
        <dbReference type="ChEBI" id="CHEBI:15377"/>
        <dbReference type="ChEBI" id="CHEBI:15378"/>
        <dbReference type="ChEBI" id="CHEBI:29959"/>
        <dbReference type="ChEBI" id="CHEBI:43474"/>
        <dbReference type="ChEBI" id="CHEBI:57642"/>
        <dbReference type="ChEBI" id="CHEBI:77875"/>
        <dbReference type="EC" id="2.5.1.72"/>
    </reaction>
    <physiologicalReaction direction="left-to-right" evidence="11">
        <dbReference type="Rhea" id="RHEA:25889"/>
    </physiologicalReaction>
</comment>
<dbReference type="EMBL" id="UGPP01000001">
    <property type="protein sequence ID" value="STY72337.1"/>
    <property type="molecule type" value="Genomic_DNA"/>
</dbReference>
<comment type="pathway">
    <text evidence="3">Cofactor biosynthesis; NAD(+) biosynthesis; quinolinate from iminoaspartate: step 1/1.</text>
</comment>
<name>A0A378NWK5_9FIRM</name>
<keyword evidence="6" id="KW-0662">Pyridine nucleotide biosynthesis</keyword>